<keyword evidence="8" id="KW-1185">Reference proteome</keyword>
<feature type="transmembrane region" description="Helical" evidence="5">
    <location>
        <begin position="267"/>
        <end position="286"/>
    </location>
</feature>
<dbReference type="STRING" id="104452.A0A0L7KX97"/>
<dbReference type="Gene3D" id="1.20.1250.20">
    <property type="entry name" value="MFS general substrate transporter like domains"/>
    <property type="match status" value="1"/>
</dbReference>
<feature type="transmembrane region" description="Helical" evidence="5">
    <location>
        <begin position="179"/>
        <end position="198"/>
    </location>
</feature>
<dbReference type="Pfam" id="PF00083">
    <property type="entry name" value="Sugar_tr"/>
    <property type="match status" value="1"/>
</dbReference>
<feature type="transmembrane region" description="Helical" evidence="5">
    <location>
        <begin position="436"/>
        <end position="458"/>
    </location>
</feature>
<dbReference type="InterPro" id="IPR036259">
    <property type="entry name" value="MFS_trans_sf"/>
</dbReference>
<dbReference type="InterPro" id="IPR005828">
    <property type="entry name" value="MFS_sugar_transport-like"/>
</dbReference>
<feature type="transmembrane region" description="Helical" evidence="5">
    <location>
        <begin position="210"/>
        <end position="232"/>
    </location>
</feature>
<dbReference type="PROSITE" id="PS50850">
    <property type="entry name" value="MFS"/>
    <property type="match status" value="1"/>
</dbReference>
<protein>
    <submittedName>
        <fullName evidence="7">Organic cation transporter protein</fullName>
    </submittedName>
</protein>
<feature type="transmembrane region" description="Helical" evidence="5">
    <location>
        <begin position="409"/>
        <end position="429"/>
    </location>
</feature>
<feature type="transmembrane region" description="Helical" evidence="5">
    <location>
        <begin position="381"/>
        <end position="403"/>
    </location>
</feature>
<evidence type="ECO:0000256" key="4">
    <source>
        <dbReference type="ARBA" id="ARBA00023136"/>
    </source>
</evidence>
<proteinExistence type="predicted"/>
<dbReference type="AlphaFoldDB" id="A0A0L7KX97"/>
<dbReference type="Proteomes" id="UP000037510">
    <property type="component" value="Unassembled WGS sequence"/>
</dbReference>
<accession>A0A0L7KX97</accession>
<feature type="transmembrane region" description="Helical" evidence="5">
    <location>
        <begin position="238"/>
        <end position="260"/>
    </location>
</feature>
<evidence type="ECO:0000256" key="2">
    <source>
        <dbReference type="ARBA" id="ARBA00022692"/>
    </source>
</evidence>
<reference evidence="7 8" key="1">
    <citation type="journal article" date="2015" name="Genome Biol. Evol.">
        <title>The genome of winter moth (Operophtera brumata) provides a genomic perspective on sexual dimorphism and phenology.</title>
        <authorList>
            <person name="Derks M.F."/>
            <person name="Smit S."/>
            <person name="Salis L."/>
            <person name="Schijlen E."/>
            <person name="Bossers A."/>
            <person name="Mateman C."/>
            <person name="Pijl A.S."/>
            <person name="de Ridder D."/>
            <person name="Groenen M.A."/>
            <person name="Visser M.E."/>
            <person name="Megens H.J."/>
        </authorList>
    </citation>
    <scope>NUCLEOTIDE SEQUENCE [LARGE SCALE GENOMIC DNA]</scope>
    <source>
        <strain evidence="7">WM2013NL</strain>
        <tissue evidence="7">Head and thorax</tissue>
    </source>
</reference>
<dbReference type="InterPro" id="IPR020846">
    <property type="entry name" value="MFS_dom"/>
</dbReference>
<sequence>MSNKATNDVEERAHVDYDELLSSAGELGRYQVLLCVSTAPFYMFGVFVYFSQLFMTEVSANHWCWIPQLQNLTEVERINLAIPADVNSRYGYSQCQAYVANWTEILSTGKTPDETWQTAPCQDGWEFDKSEIPYPTITSEMGWVCDKNSYQATAQAIFFIGSTVGGFTIGWIADRFGRLPALVASNLLGCIGGLLSTFARNFIQFSICRFIMGMAHSNCMLMAYLIALEYVAPKHRTLLTNMTFSIFFSAFAMSLPWIALACGHWKTISLVTSLPLGFAIFAPLFIPESPRWLLSKGRIDEAIEKIRVIGRINRKEVPMTLIEQFKETLSKEHKDEMESCLAIFKRPVLRRSLILACLEFMCCTIVFDGLFLNIGQLNFDFFLSFSVISFTEFPSVFLLAFILDWLGRRWLIFIMMAVSCVFCVVTVFMNSGVESVVCAVIARFGVNMSYSAIMQWAAELLPTSVRGSGTTFVHICGYFATILTPYIVYLKIFAHWLPLVIIGAIAGFGGVIALFLPETANKEMPHTFDEAEGLSRNQKFWDIPCLRRKQVHLDGQVNQSFEN</sequence>
<dbReference type="GO" id="GO:0016020">
    <property type="term" value="C:membrane"/>
    <property type="evidence" value="ECO:0007669"/>
    <property type="project" value="UniProtKB-SubCell"/>
</dbReference>
<keyword evidence="2 5" id="KW-0812">Transmembrane</keyword>
<gene>
    <name evidence="7" type="ORF">OBRU01_19339</name>
</gene>
<evidence type="ECO:0000313" key="8">
    <source>
        <dbReference type="Proteomes" id="UP000037510"/>
    </source>
</evidence>
<feature type="transmembrane region" description="Helical" evidence="5">
    <location>
        <begin position="470"/>
        <end position="489"/>
    </location>
</feature>
<evidence type="ECO:0000256" key="5">
    <source>
        <dbReference type="SAM" id="Phobius"/>
    </source>
</evidence>
<keyword evidence="3 5" id="KW-1133">Transmembrane helix</keyword>
<dbReference type="SUPFAM" id="SSF103473">
    <property type="entry name" value="MFS general substrate transporter"/>
    <property type="match status" value="1"/>
</dbReference>
<evidence type="ECO:0000313" key="7">
    <source>
        <dbReference type="EMBL" id="KOB67750.1"/>
    </source>
</evidence>
<feature type="transmembrane region" description="Helical" evidence="5">
    <location>
        <begin position="156"/>
        <end position="173"/>
    </location>
</feature>
<feature type="domain" description="Major facilitator superfamily (MFS) profile" evidence="6">
    <location>
        <begin position="93"/>
        <end position="521"/>
    </location>
</feature>
<evidence type="ECO:0000256" key="3">
    <source>
        <dbReference type="ARBA" id="ARBA00022989"/>
    </source>
</evidence>
<evidence type="ECO:0000256" key="1">
    <source>
        <dbReference type="ARBA" id="ARBA00004141"/>
    </source>
</evidence>
<dbReference type="PANTHER" id="PTHR24064">
    <property type="entry name" value="SOLUTE CARRIER FAMILY 22 MEMBER"/>
    <property type="match status" value="1"/>
</dbReference>
<comment type="subcellular location">
    <subcellularLocation>
        <location evidence="1">Membrane</location>
        <topology evidence="1">Multi-pass membrane protein</topology>
    </subcellularLocation>
</comment>
<keyword evidence="4 5" id="KW-0472">Membrane</keyword>
<feature type="transmembrane region" description="Helical" evidence="5">
    <location>
        <begin position="496"/>
        <end position="516"/>
    </location>
</feature>
<evidence type="ECO:0000259" key="6">
    <source>
        <dbReference type="PROSITE" id="PS50850"/>
    </source>
</evidence>
<dbReference type="OrthoDB" id="6884957at2759"/>
<name>A0A0L7KX97_OPEBR</name>
<feature type="transmembrane region" description="Helical" evidence="5">
    <location>
        <begin position="353"/>
        <end position="374"/>
    </location>
</feature>
<dbReference type="EMBL" id="JTDY01004795">
    <property type="protein sequence ID" value="KOB67750.1"/>
    <property type="molecule type" value="Genomic_DNA"/>
</dbReference>
<comment type="caution">
    <text evidence="7">The sequence shown here is derived from an EMBL/GenBank/DDBJ whole genome shotgun (WGS) entry which is preliminary data.</text>
</comment>
<dbReference type="GO" id="GO:0022857">
    <property type="term" value="F:transmembrane transporter activity"/>
    <property type="evidence" value="ECO:0007669"/>
    <property type="project" value="InterPro"/>
</dbReference>
<organism evidence="7 8">
    <name type="scientific">Operophtera brumata</name>
    <name type="common">Winter moth</name>
    <name type="synonym">Phalaena brumata</name>
    <dbReference type="NCBI Taxonomy" id="104452"/>
    <lineage>
        <taxon>Eukaryota</taxon>
        <taxon>Metazoa</taxon>
        <taxon>Ecdysozoa</taxon>
        <taxon>Arthropoda</taxon>
        <taxon>Hexapoda</taxon>
        <taxon>Insecta</taxon>
        <taxon>Pterygota</taxon>
        <taxon>Neoptera</taxon>
        <taxon>Endopterygota</taxon>
        <taxon>Lepidoptera</taxon>
        <taxon>Glossata</taxon>
        <taxon>Ditrysia</taxon>
        <taxon>Geometroidea</taxon>
        <taxon>Geometridae</taxon>
        <taxon>Larentiinae</taxon>
        <taxon>Operophtera</taxon>
    </lineage>
</organism>
<feature type="transmembrane region" description="Helical" evidence="5">
    <location>
        <begin position="30"/>
        <end position="50"/>
    </location>
</feature>